<reference evidence="2 3" key="1">
    <citation type="submission" date="2024-07" db="EMBL/GenBank/DDBJ databases">
        <title>The genome sequence of type strain Sediminicola luteus GDMCC 1.2596T.</title>
        <authorList>
            <person name="Liu Y."/>
        </authorList>
    </citation>
    <scope>NUCLEOTIDE SEQUENCE [LARGE SCALE GENOMIC DNA]</scope>
    <source>
        <strain evidence="2 3">GDMCC 1.2596</strain>
    </source>
</reference>
<evidence type="ECO:0000256" key="1">
    <source>
        <dbReference type="SAM" id="SignalP"/>
    </source>
</evidence>
<protein>
    <recommendedName>
        <fullName evidence="4">DUF4157 domain-containing protein</fullName>
    </recommendedName>
</protein>
<evidence type="ECO:0000313" key="2">
    <source>
        <dbReference type="EMBL" id="MET7028283.1"/>
    </source>
</evidence>
<keyword evidence="3" id="KW-1185">Reference proteome</keyword>
<evidence type="ECO:0008006" key="4">
    <source>
        <dbReference type="Google" id="ProtNLM"/>
    </source>
</evidence>
<comment type="caution">
    <text evidence="2">The sequence shown here is derived from an EMBL/GenBank/DDBJ whole genome shotgun (WGS) entry which is preliminary data.</text>
</comment>
<feature type="chain" id="PRO_5047458396" description="DUF4157 domain-containing protein" evidence="1">
    <location>
        <begin position="28"/>
        <end position="242"/>
    </location>
</feature>
<name>A0ABV2TSP0_9FLAO</name>
<dbReference type="RefSeq" id="WP_354617143.1">
    <property type="nucleotide sequence ID" value="NZ_JBEWYP010000001.1"/>
</dbReference>
<dbReference type="EMBL" id="JBEWYP010000001">
    <property type="protein sequence ID" value="MET7028283.1"/>
    <property type="molecule type" value="Genomic_DNA"/>
</dbReference>
<sequence length="242" mass="27836">MNLGINISWRKWVSTLLVLSCTTLAMAQVPTKEFKENTMDSTMYATYLVNKDIPSEITEQVATALSYYPELKDVKVQFRFRKSKTPFSSKPTFFSMFKKKENRSYVVTISTEAESNNKPILFLNLPYNAQIGVMGRELGHITTYAAKNTSQLLGNIFKMLNTNYAEEVKFNKDLICIDHGLGYQLFDWSTYVQGALDLPERRGSTDLFFTQIEPSDYEPSMNPQIIENYIEATDIYKELPKE</sequence>
<evidence type="ECO:0000313" key="3">
    <source>
        <dbReference type="Proteomes" id="UP001549773"/>
    </source>
</evidence>
<proteinExistence type="predicted"/>
<dbReference type="Proteomes" id="UP001549773">
    <property type="component" value="Unassembled WGS sequence"/>
</dbReference>
<keyword evidence="1" id="KW-0732">Signal</keyword>
<gene>
    <name evidence="2" type="ORF">ABXZ32_02700</name>
</gene>
<feature type="signal peptide" evidence="1">
    <location>
        <begin position="1"/>
        <end position="27"/>
    </location>
</feature>
<organism evidence="2 3">
    <name type="scientific">Sediminicola luteus</name>
    <dbReference type="NCBI Taxonomy" id="319238"/>
    <lineage>
        <taxon>Bacteria</taxon>
        <taxon>Pseudomonadati</taxon>
        <taxon>Bacteroidota</taxon>
        <taxon>Flavobacteriia</taxon>
        <taxon>Flavobacteriales</taxon>
        <taxon>Flavobacteriaceae</taxon>
        <taxon>Sediminicola</taxon>
    </lineage>
</organism>
<accession>A0ABV2TSP0</accession>